<accession>A0ABQ5N566</accession>
<proteinExistence type="predicted"/>
<organism evidence="2 3">
    <name type="scientific">Clostridium omnivorum</name>
    <dbReference type="NCBI Taxonomy" id="1604902"/>
    <lineage>
        <taxon>Bacteria</taxon>
        <taxon>Bacillati</taxon>
        <taxon>Bacillota</taxon>
        <taxon>Clostridia</taxon>
        <taxon>Eubacteriales</taxon>
        <taxon>Clostridiaceae</taxon>
        <taxon>Clostridium</taxon>
    </lineage>
</organism>
<keyword evidence="3" id="KW-1185">Reference proteome</keyword>
<dbReference type="Proteomes" id="UP001208567">
    <property type="component" value="Unassembled WGS sequence"/>
</dbReference>
<evidence type="ECO:0000313" key="3">
    <source>
        <dbReference type="Proteomes" id="UP001208567"/>
    </source>
</evidence>
<dbReference type="InterPro" id="IPR000182">
    <property type="entry name" value="GNAT_dom"/>
</dbReference>
<gene>
    <name evidence="2" type="ORF">bsdE14_17820</name>
</gene>
<feature type="domain" description="N-acetyltransferase" evidence="1">
    <location>
        <begin position="8"/>
        <end position="173"/>
    </location>
</feature>
<comment type="caution">
    <text evidence="2">The sequence shown here is derived from an EMBL/GenBank/DDBJ whole genome shotgun (WGS) entry which is preliminary data.</text>
</comment>
<dbReference type="PANTHER" id="PTHR43415:SF3">
    <property type="entry name" value="GNAT-FAMILY ACETYLTRANSFERASE"/>
    <property type="match status" value="1"/>
</dbReference>
<dbReference type="Gene3D" id="3.40.630.30">
    <property type="match status" value="1"/>
</dbReference>
<protein>
    <submittedName>
        <fullName evidence="2">N-acetyltransferase</fullName>
    </submittedName>
</protein>
<evidence type="ECO:0000313" key="2">
    <source>
        <dbReference type="EMBL" id="GLC30372.1"/>
    </source>
</evidence>
<dbReference type="CDD" id="cd04301">
    <property type="entry name" value="NAT_SF"/>
    <property type="match status" value="1"/>
</dbReference>
<reference evidence="2 3" key="1">
    <citation type="journal article" date="2024" name="Int. J. Syst. Evol. Microbiol.">
        <title>Clostridium omnivorum sp. nov., isolated from anoxic soil under the treatment of reductive soil disinfestation.</title>
        <authorList>
            <person name="Ueki A."/>
            <person name="Tonouchi A."/>
            <person name="Kaku N."/>
            <person name="Honma S."/>
            <person name="Ueki K."/>
        </authorList>
    </citation>
    <scope>NUCLEOTIDE SEQUENCE [LARGE SCALE GENOMIC DNA]</scope>
    <source>
        <strain evidence="2 3">E14</strain>
    </source>
</reference>
<dbReference type="PANTHER" id="PTHR43415">
    <property type="entry name" value="SPERMIDINE N(1)-ACETYLTRANSFERASE"/>
    <property type="match status" value="1"/>
</dbReference>
<dbReference type="RefSeq" id="WP_264849632.1">
    <property type="nucleotide sequence ID" value="NZ_BRXR01000001.1"/>
</dbReference>
<dbReference type="Pfam" id="PF13302">
    <property type="entry name" value="Acetyltransf_3"/>
    <property type="match status" value="1"/>
</dbReference>
<name>A0ABQ5N566_9CLOT</name>
<dbReference type="InterPro" id="IPR016181">
    <property type="entry name" value="Acyl_CoA_acyltransferase"/>
</dbReference>
<evidence type="ECO:0000259" key="1">
    <source>
        <dbReference type="PROSITE" id="PS51186"/>
    </source>
</evidence>
<dbReference type="SUPFAM" id="SSF55729">
    <property type="entry name" value="Acyl-CoA N-acyltransferases (Nat)"/>
    <property type="match status" value="1"/>
</dbReference>
<sequence>MYYTGEKIRLRAYRKEDVPKALELVNDFEIKRLLITGIPYPNTLKDEEEWFEKQSAGNELYNFAIETLEDNKYIGGCGLNNIDWKNSVATVGIFIGDKDYWGKGYGTDAMKVLVKFIFEQMNINKVKLNTFSFNERAIKSYKKCGFQIEGVLRNELFKDGKYYDEIAMGLMREEYFNK</sequence>
<dbReference type="EMBL" id="BRXR01000001">
    <property type="protein sequence ID" value="GLC30372.1"/>
    <property type="molecule type" value="Genomic_DNA"/>
</dbReference>
<dbReference type="PROSITE" id="PS51186">
    <property type="entry name" value="GNAT"/>
    <property type="match status" value="1"/>
</dbReference>